<dbReference type="Gene3D" id="3.40.50.2300">
    <property type="match status" value="1"/>
</dbReference>
<evidence type="ECO:0000256" key="4">
    <source>
        <dbReference type="ARBA" id="ARBA00023125"/>
    </source>
</evidence>
<dbReference type="GO" id="GO:0000976">
    <property type="term" value="F:transcription cis-regulatory region binding"/>
    <property type="evidence" value="ECO:0007669"/>
    <property type="project" value="TreeGrafter"/>
</dbReference>
<keyword evidence="11" id="KW-1185">Reference proteome</keyword>
<evidence type="ECO:0000256" key="6">
    <source>
        <dbReference type="PROSITE-ProRule" id="PRU00169"/>
    </source>
</evidence>
<dbReference type="PANTHER" id="PTHR48111">
    <property type="entry name" value="REGULATOR OF RPOS"/>
    <property type="match status" value="1"/>
</dbReference>
<dbReference type="GO" id="GO:0006355">
    <property type="term" value="P:regulation of DNA-templated transcription"/>
    <property type="evidence" value="ECO:0007669"/>
    <property type="project" value="InterPro"/>
</dbReference>
<dbReference type="InterPro" id="IPR001867">
    <property type="entry name" value="OmpR/PhoB-type_DNA-bd"/>
</dbReference>
<dbReference type="InterPro" id="IPR036388">
    <property type="entry name" value="WH-like_DNA-bd_sf"/>
</dbReference>
<dbReference type="InterPro" id="IPR039420">
    <property type="entry name" value="WalR-like"/>
</dbReference>
<dbReference type="EMBL" id="CP078073">
    <property type="protein sequence ID" value="QXL86565.1"/>
    <property type="molecule type" value="Genomic_DNA"/>
</dbReference>
<feature type="DNA-binding region" description="OmpR/PhoB-type" evidence="7">
    <location>
        <begin position="139"/>
        <end position="239"/>
    </location>
</feature>
<evidence type="ECO:0000256" key="7">
    <source>
        <dbReference type="PROSITE-ProRule" id="PRU01091"/>
    </source>
</evidence>
<reference evidence="10 11" key="1">
    <citation type="submission" date="2021-07" db="EMBL/GenBank/DDBJ databases">
        <title>Karlodiniumbacter phycospheric gen. nov., sp. nov., a phycosphere bacterium isolated from karlodinium veneficum.</title>
        <authorList>
            <person name="Peng Y."/>
            <person name="Jiang L."/>
            <person name="Lee J."/>
        </authorList>
    </citation>
    <scope>NUCLEOTIDE SEQUENCE</scope>
    <source>
        <strain evidence="10 11">N5</strain>
    </source>
</reference>
<keyword evidence="2" id="KW-0902">Two-component regulatory system</keyword>
<sequence>MQDRHILIVEDDPKIRSLLRACFEGEGATVAEATDLKAATQAFAEQMPDLVTLDIGLDGDNGLDIARELRRTHDTPIIMVTGKADVIDRIVGLELGADDYITKPFHVREMLARANAVLRRYEGHTTDRAPVEGPPLADTDTLLLDGLRIDLGRMDVRDRNGDICGLTTGDFKLLRAFVEHAGRPLSRDRLMDLIDGPEWVPLDRTIDNQVARLRKKIERDARHPQLIKTVRGIGYMLTQAAQSDDQRSSSTA</sequence>
<dbReference type="InterPro" id="IPR001789">
    <property type="entry name" value="Sig_transdc_resp-reg_receiver"/>
</dbReference>
<dbReference type="Pfam" id="PF00486">
    <property type="entry name" value="Trans_reg_C"/>
    <property type="match status" value="1"/>
</dbReference>
<dbReference type="GO" id="GO:0032993">
    <property type="term" value="C:protein-DNA complex"/>
    <property type="evidence" value="ECO:0007669"/>
    <property type="project" value="TreeGrafter"/>
</dbReference>
<name>A0A975TS82_9RHOB</name>
<dbReference type="InterPro" id="IPR011006">
    <property type="entry name" value="CheY-like_superfamily"/>
</dbReference>
<dbReference type="GO" id="GO:0005829">
    <property type="term" value="C:cytosol"/>
    <property type="evidence" value="ECO:0007669"/>
    <property type="project" value="TreeGrafter"/>
</dbReference>
<dbReference type="Gene3D" id="1.10.10.10">
    <property type="entry name" value="Winged helix-like DNA-binding domain superfamily/Winged helix DNA-binding domain"/>
    <property type="match status" value="1"/>
</dbReference>
<evidence type="ECO:0000256" key="2">
    <source>
        <dbReference type="ARBA" id="ARBA00023012"/>
    </source>
</evidence>
<dbReference type="Gene3D" id="6.10.250.690">
    <property type="match status" value="1"/>
</dbReference>
<dbReference type="Proteomes" id="UP000693972">
    <property type="component" value="Unassembled WGS sequence"/>
</dbReference>
<dbReference type="PANTHER" id="PTHR48111:SF4">
    <property type="entry name" value="DNA-BINDING DUAL TRANSCRIPTIONAL REGULATOR OMPR"/>
    <property type="match status" value="1"/>
</dbReference>
<dbReference type="PROSITE" id="PS51755">
    <property type="entry name" value="OMPR_PHOB"/>
    <property type="match status" value="1"/>
</dbReference>
<dbReference type="RefSeq" id="WP_257893510.1">
    <property type="nucleotide sequence ID" value="NZ_JAIMBW010000001.1"/>
</dbReference>
<dbReference type="Pfam" id="PF00072">
    <property type="entry name" value="Response_reg"/>
    <property type="match status" value="1"/>
</dbReference>
<dbReference type="InterPro" id="IPR016032">
    <property type="entry name" value="Sig_transdc_resp-reg_C-effctor"/>
</dbReference>
<dbReference type="SUPFAM" id="SSF52172">
    <property type="entry name" value="CheY-like"/>
    <property type="match status" value="1"/>
</dbReference>
<dbReference type="SMART" id="SM00448">
    <property type="entry name" value="REC"/>
    <property type="match status" value="1"/>
</dbReference>
<keyword evidence="3" id="KW-0805">Transcription regulation</keyword>
<evidence type="ECO:0000256" key="1">
    <source>
        <dbReference type="ARBA" id="ARBA00022553"/>
    </source>
</evidence>
<evidence type="ECO:0000313" key="10">
    <source>
        <dbReference type="EMBL" id="QXL86565.1"/>
    </source>
</evidence>
<evidence type="ECO:0000259" key="9">
    <source>
        <dbReference type="PROSITE" id="PS51755"/>
    </source>
</evidence>
<evidence type="ECO:0000256" key="5">
    <source>
        <dbReference type="ARBA" id="ARBA00023163"/>
    </source>
</evidence>
<organism evidence="10">
    <name type="scientific">Gymnodinialimonas phycosphaerae</name>
    <dbReference type="NCBI Taxonomy" id="2841589"/>
    <lineage>
        <taxon>Bacteria</taxon>
        <taxon>Pseudomonadati</taxon>
        <taxon>Pseudomonadota</taxon>
        <taxon>Alphaproteobacteria</taxon>
        <taxon>Rhodobacterales</taxon>
        <taxon>Paracoccaceae</taxon>
        <taxon>Gymnodinialimonas</taxon>
    </lineage>
</organism>
<dbReference type="SMART" id="SM00862">
    <property type="entry name" value="Trans_reg_C"/>
    <property type="match status" value="1"/>
</dbReference>
<dbReference type="GO" id="GO:0000156">
    <property type="term" value="F:phosphorelay response regulator activity"/>
    <property type="evidence" value="ECO:0007669"/>
    <property type="project" value="TreeGrafter"/>
</dbReference>
<dbReference type="AlphaFoldDB" id="A0A975TS82"/>
<keyword evidence="4 7" id="KW-0238">DNA-binding</keyword>
<accession>A0A975TS82</accession>
<feature type="domain" description="Response regulatory" evidence="8">
    <location>
        <begin position="5"/>
        <end position="118"/>
    </location>
</feature>
<proteinExistence type="predicted"/>
<gene>
    <name evidence="10" type="ORF">KUL25_13955</name>
</gene>
<keyword evidence="5" id="KW-0804">Transcription</keyword>
<evidence type="ECO:0000256" key="3">
    <source>
        <dbReference type="ARBA" id="ARBA00023015"/>
    </source>
</evidence>
<evidence type="ECO:0000259" key="8">
    <source>
        <dbReference type="PROSITE" id="PS50110"/>
    </source>
</evidence>
<dbReference type="PROSITE" id="PS50110">
    <property type="entry name" value="RESPONSE_REGULATORY"/>
    <property type="match status" value="1"/>
</dbReference>
<feature type="domain" description="OmpR/PhoB-type" evidence="9">
    <location>
        <begin position="139"/>
        <end position="239"/>
    </location>
</feature>
<feature type="modified residue" description="4-aspartylphosphate" evidence="6">
    <location>
        <position position="54"/>
    </location>
</feature>
<dbReference type="SUPFAM" id="SSF46894">
    <property type="entry name" value="C-terminal effector domain of the bipartite response regulators"/>
    <property type="match status" value="1"/>
</dbReference>
<dbReference type="EMBL" id="JAIMBW010000001">
    <property type="protein sequence ID" value="MBY4893871.1"/>
    <property type="molecule type" value="Genomic_DNA"/>
</dbReference>
<keyword evidence="1 6" id="KW-0597">Phosphoprotein</keyword>
<evidence type="ECO:0000313" key="11">
    <source>
        <dbReference type="Proteomes" id="UP000693972"/>
    </source>
</evidence>
<protein>
    <submittedName>
        <fullName evidence="10">Response regulator transcription factor</fullName>
    </submittedName>
</protein>
<dbReference type="CDD" id="cd00383">
    <property type="entry name" value="trans_reg_C"/>
    <property type="match status" value="1"/>
</dbReference>